<proteinExistence type="predicted"/>
<gene>
    <name evidence="1" type="ORF">ACERLL_14455</name>
</gene>
<name>A0ABV4TZS2_9GAMM</name>
<sequence>MMPLYAIALIAVCILLWADFLRARERAVRIADSACRRRESQLLDETVELRGLGMGRDPRGRIRLRRRYAFELTRDGRTREPGWLVLFAGQLESLGFRADVEDSAREPSARG</sequence>
<evidence type="ECO:0000313" key="1">
    <source>
        <dbReference type="EMBL" id="MFA9462023.1"/>
    </source>
</evidence>
<evidence type="ECO:0000313" key="2">
    <source>
        <dbReference type="Proteomes" id="UP001575181"/>
    </source>
</evidence>
<accession>A0ABV4TZS2</accession>
<dbReference type="Pfam" id="PF11743">
    <property type="entry name" value="DUF3301"/>
    <property type="match status" value="1"/>
</dbReference>
<dbReference type="EMBL" id="JBGUAW010000010">
    <property type="protein sequence ID" value="MFA9462023.1"/>
    <property type="molecule type" value="Genomic_DNA"/>
</dbReference>
<dbReference type="InterPro" id="IPR021732">
    <property type="entry name" value="DUF3301"/>
</dbReference>
<dbReference type="RefSeq" id="WP_373656811.1">
    <property type="nucleotide sequence ID" value="NZ_JBGUAW010000010.1"/>
</dbReference>
<dbReference type="Proteomes" id="UP001575181">
    <property type="component" value="Unassembled WGS sequence"/>
</dbReference>
<organism evidence="1 2">
    <name type="scientific">Thiohalorhabdus methylotrophus</name>
    <dbReference type="NCBI Taxonomy" id="3242694"/>
    <lineage>
        <taxon>Bacteria</taxon>
        <taxon>Pseudomonadati</taxon>
        <taxon>Pseudomonadota</taxon>
        <taxon>Gammaproteobacteria</taxon>
        <taxon>Thiohalorhabdales</taxon>
        <taxon>Thiohalorhabdaceae</taxon>
        <taxon>Thiohalorhabdus</taxon>
    </lineage>
</organism>
<reference evidence="1 2" key="1">
    <citation type="submission" date="2024-08" db="EMBL/GenBank/DDBJ databases">
        <title>Whole-genome sequencing of halo(alkali)philic microorganisms from hypersaline lakes.</title>
        <authorList>
            <person name="Sorokin D.Y."/>
            <person name="Merkel A.Y."/>
            <person name="Messina E."/>
            <person name="Yakimov M."/>
        </authorList>
    </citation>
    <scope>NUCLEOTIDE SEQUENCE [LARGE SCALE GENOMIC DNA]</scope>
    <source>
        <strain evidence="1 2">Cl-TMA</strain>
    </source>
</reference>
<comment type="caution">
    <text evidence="1">The sequence shown here is derived from an EMBL/GenBank/DDBJ whole genome shotgun (WGS) entry which is preliminary data.</text>
</comment>
<keyword evidence="2" id="KW-1185">Reference proteome</keyword>
<protein>
    <submittedName>
        <fullName evidence="1">DUF3301 domain-containing protein</fullName>
    </submittedName>
</protein>